<evidence type="ECO:0000313" key="3">
    <source>
        <dbReference type="Proteomes" id="UP000640583"/>
    </source>
</evidence>
<sequence length="147" mass="16364">MDVKAITSRLRRFWIATLRFVFHDEVRLLEIFSALNLMAWADLLNFSPEVLTLEAYQGFEGLNASVWAGLFACVGAWQIGCMIPAFGARRVHRFIGLAFAAGAWAVITLNFWKGGVETTANFNYFILALGCAVSGAWLAWTTNSYNS</sequence>
<dbReference type="EMBL" id="JADCKQ010000019">
    <property type="protein sequence ID" value="MBI1495386.1"/>
    <property type="molecule type" value="Genomic_DNA"/>
</dbReference>
<proteinExistence type="predicted"/>
<evidence type="ECO:0000256" key="1">
    <source>
        <dbReference type="SAM" id="Phobius"/>
    </source>
</evidence>
<comment type="caution">
    <text evidence="2">The sequence shown here is derived from an EMBL/GenBank/DDBJ whole genome shotgun (WGS) entry which is preliminary data.</text>
</comment>
<feature type="transmembrane region" description="Helical" evidence="1">
    <location>
        <begin position="66"/>
        <end position="87"/>
    </location>
</feature>
<gene>
    <name evidence="2" type="ORF">H1D41_17220</name>
</gene>
<dbReference type="RefSeq" id="WP_228850088.1">
    <property type="nucleotide sequence ID" value="NZ_JADCKQ010000019.1"/>
</dbReference>
<name>A0A8J7LQP4_9RHOB</name>
<feature type="transmembrane region" description="Helical" evidence="1">
    <location>
        <begin position="94"/>
        <end position="112"/>
    </location>
</feature>
<accession>A0A8J7LQP4</accession>
<dbReference type="Proteomes" id="UP000640583">
    <property type="component" value="Unassembled WGS sequence"/>
</dbReference>
<keyword evidence="1" id="KW-1133">Transmembrane helix</keyword>
<keyword evidence="3" id="KW-1185">Reference proteome</keyword>
<evidence type="ECO:0000313" key="2">
    <source>
        <dbReference type="EMBL" id="MBI1495386.1"/>
    </source>
</evidence>
<keyword evidence="1" id="KW-0472">Membrane</keyword>
<dbReference type="AlphaFoldDB" id="A0A8J7LQP4"/>
<protein>
    <submittedName>
        <fullName evidence="2">Uncharacterized protein</fullName>
    </submittedName>
</protein>
<feature type="transmembrane region" description="Helical" evidence="1">
    <location>
        <begin position="124"/>
        <end position="142"/>
    </location>
</feature>
<reference evidence="2" key="1">
    <citation type="submission" date="2020-10" db="EMBL/GenBank/DDBJ databases">
        <title>Paenihalocynthiibacter styelae gen. nov., sp. nov., isolated from stalked sea squirt Styela clava.</title>
        <authorList>
            <person name="Kim Y.-O."/>
            <person name="Yoon J.-H."/>
        </authorList>
    </citation>
    <scope>NUCLEOTIDE SEQUENCE</scope>
    <source>
        <strain evidence="2">MYP1-1</strain>
    </source>
</reference>
<organism evidence="2 3">
    <name type="scientific">Halocynthiibacter styelae</name>
    <dbReference type="NCBI Taxonomy" id="2761955"/>
    <lineage>
        <taxon>Bacteria</taxon>
        <taxon>Pseudomonadati</taxon>
        <taxon>Pseudomonadota</taxon>
        <taxon>Alphaproteobacteria</taxon>
        <taxon>Rhodobacterales</taxon>
        <taxon>Paracoccaceae</taxon>
        <taxon>Halocynthiibacter</taxon>
    </lineage>
</organism>
<keyword evidence="1" id="KW-0812">Transmembrane</keyword>